<evidence type="ECO:0000256" key="1">
    <source>
        <dbReference type="SAM" id="MobiDB-lite"/>
    </source>
</evidence>
<evidence type="ECO:0000313" key="2">
    <source>
        <dbReference type="EMBL" id="KAK4101051.1"/>
    </source>
</evidence>
<accession>A0AAN6T1Q6</accession>
<feature type="region of interest" description="Disordered" evidence="1">
    <location>
        <begin position="47"/>
        <end position="70"/>
    </location>
</feature>
<protein>
    <submittedName>
        <fullName evidence="2">Uncharacterized protein</fullName>
    </submittedName>
</protein>
<sequence length="163" mass="18225">MSKEYSRESRESTMPQQAFATLIADKECASQHLLSFRGTYETISSLTRESSDRKPFPSGCNRPPAADQSRRMCLSVDHPYPLRRFSSQSGATRPRVRLYGVLLRAHASSRGVPPRSLCSAHGVKVQRQPSPRPQLTGTSDVLGTRSCLYVAWQGSLLRDEEQK</sequence>
<dbReference type="EMBL" id="MU863637">
    <property type="protein sequence ID" value="KAK4101051.1"/>
    <property type="molecule type" value="Genomic_DNA"/>
</dbReference>
<gene>
    <name evidence="2" type="ORF">N658DRAFT_78531</name>
</gene>
<name>A0AAN6T1Q6_9PEZI</name>
<evidence type="ECO:0000313" key="3">
    <source>
        <dbReference type="Proteomes" id="UP001305647"/>
    </source>
</evidence>
<organism evidence="2 3">
    <name type="scientific">Parathielavia hyrcaniae</name>
    <dbReference type="NCBI Taxonomy" id="113614"/>
    <lineage>
        <taxon>Eukaryota</taxon>
        <taxon>Fungi</taxon>
        <taxon>Dikarya</taxon>
        <taxon>Ascomycota</taxon>
        <taxon>Pezizomycotina</taxon>
        <taxon>Sordariomycetes</taxon>
        <taxon>Sordariomycetidae</taxon>
        <taxon>Sordariales</taxon>
        <taxon>Chaetomiaceae</taxon>
        <taxon>Parathielavia</taxon>
    </lineage>
</organism>
<proteinExistence type="predicted"/>
<reference evidence="2" key="1">
    <citation type="journal article" date="2023" name="Mol. Phylogenet. Evol.">
        <title>Genome-scale phylogeny and comparative genomics of the fungal order Sordariales.</title>
        <authorList>
            <person name="Hensen N."/>
            <person name="Bonometti L."/>
            <person name="Westerberg I."/>
            <person name="Brannstrom I.O."/>
            <person name="Guillou S."/>
            <person name="Cros-Aarteil S."/>
            <person name="Calhoun S."/>
            <person name="Haridas S."/>
            <person name="Kuo A."/>
            <person name="Mondo S."/>
            <person name="Pangilinan J."/>
            <person name="Riley R."/>
            <person name="LaButti K."/>
            <person name="Andreopoulos B."/>
            <person name="Lipzen A."/>
            <person name="Chen C."/>
            <person name="Yan M."/>
            <person name="Daum C."/>
            <person name="Ng V."/>
            <person name="Clum A."/>
            <person name="Steindorff A."/>
            <person name="Ohm R.A."/>
            <person name="Martin F."/>
            <person name="Silar P."/>
            <person name="Natvig D.O."/>
            <person name="Lalanne C."/>
            <person name="Gautier V."/>
            <person name="Ament-Velasquez S.L."/>
            <person name="Kruys A."/>
            <person name="Hutchinson M.I."/>
            <person name="Powell A.J."/>
            <person name="Barry K."/>
            <person name="Miller A.N."/>
            <person name="Grigoriev I.V."/>
            <person name="Debuchy R."/>
            <person name="Gladieux P."/>
            <person name="Hiltunen Thoren M."/>
            <person name="Johannesson H."/>
        </authorList>
    </citation>
    <scope>NUCLEOTIDE SEQUENCE</scope>
    <source>
        <strain evidence="2">CBS 757.83</strain>
    </source>
</reference>
<comment type="caution">
    <text evidence="2">The sequence shown here is derived from an EMBL/GenBank/DDBJ whole genome shotgun (WGS) entry which is preliminary data.</text>
</comment>
<dbReference type="AlphaFoldDB" id="A0AAN6T1Q6"/>
<dbReference type="Proteomes" id="UP001305647">
    <property type="component" value="Unassembled WGS sequence"/>
</dbReference>
<keyword evidence="3" id="KW-1185">Reference proteome</keyword>
<reference evidence="2" key="2">
    <citation type="submission" date="2023-05" db="EMBL/GenBank/DDBJ databases">
        <authorList>
            <consortium name="Lawrence Berkeley National Laboratory"/>
            <person name="Steindorff A."/>
            <person name="Hensen N."/>
            <person name="Bonometti L."/>
            <person name="Westerberg I."/>
            <person name="Brannstrom I.O."/>
            <person name="Guillou S."/>
            <person name="Cros-Aarteil S."/>
            <person name="Calhoun S."/>
            <person name="Haridas S."/>
            <person name="Kuo A."/>
            <person name="Mondo S."/>
            <person name="Pangilinan J."/>
            <person name="Riley R."/>
            <person name="Labutti K."/>
            <person name="Andreopoulos B."/>
            <person name="Lipzen A."/>
            <person name="Chen C."/>
            <person name="Yanf M."/>
            <person name="Daum C."/>
            <person name="Ng V."/>
            <person name="Clum A."/>
            <person name="Ohm R."/>
            <person name="Martin F."/>
            <person name="Silar P."/>
            <person name="Natvig D."/>
            <person name="Lalanne C."/>
            <person name="Gautier V."/>
            <person name="Ament-Velasquez S.L."/>
            <person name="Kruys A."/>
            <person name="Hutchinson M.I."/>
            <person name="Powell A.J."/>
            <person name="Barry K."/>
            <person name="Miller A.N."/>
            <person name="Grigoriev I.V."/>
            <person name="Debuchy R."/>
            <person name="Gladieux P."/>
            <person name="Thoren M.H."/>
            <person name="Johannesson H."/>
        </authorList>
    </citation>
    <scope>NUCLEOTIDE SEQUENCE</scope>
    <source>
        <strain evidence="2">CBS 757.83</strain>
    </source>
</reference>